<feature type="transmembrane region" description="Helical" evidence="5">
    <location>
        <begin position="107"/>
        <end position="123"/>
    </location>
</feature>
<evidence type="ECO:0000256" key="5">
    <source>
        <dbReference type="SAM" id="Phobius"/>
    </source>
</evidence>
<accession>A0A5D0RIJ4</accession>
<feature type="transmembrane region" description="Helical" evidence="5">
    <location>
        <begin position="38"/>
        <end position="59"/>
    </location>
</feature>
<dbReference type="InterPro" id="IPR007318">
    <property type="entry name" value="Phopholipid_MeTrfase"/>
</dbReference>
<dbReference type="Proteomes" id="UP000322080">
    <property type="component" value="Unassembled WGS sequence"/>
</dbReference>
<evidence type="ECO:0000313" key="6">
    <source>
        <dbReference type="EMBL" id="TYB80909.1"/>
    </source>
</evidence>
<dbReference type="AlphaFoldDB" id="A0A5D0RIJ4"/>
<keyword evidence="7" id="KW-1185">Reference proteome</keyword>
<dbReference type="Pfam" id="PF04191">
    <property type="entry name" value="PEMT"/>
    <property type="match status" value="1"/>
</dbReference>
<keyword evidence="6" id="KW-0489">Methyltransferase</keyword>
<evidence type="ECO:0000256" key="4">
    <source>
        <dbReference type="ARBA" id="ARBA00023136"/>
    </source>
</evidence>
<name>A0A5D0RIJ4_9RHOB</name>
<dbReference type="RefSeq" id="WP_148377972.1">
    <property type="nucleotide sequence ID" value="NZ_VSIY01000009.1"/>
</dbReference>
<reference evidence="6 7" key="1">
    <citation type="submission" date="2019-08" db="EMBL/GenBank/DDBJ databases">
        <title>Identification of a novel species of the genus Boseongicola.</title>
        <authorList>
            <person name="Zhang X.-Q."/>
        </authorList>
    </citation>
    <scope>NUCLEOTIDE SEQUENCE [LARGE SCALE GENOMIC DNA]</scope>
    <source>
        <strain evidence="6 7">HY14</strain>
    </source>
</reference>
<keyword evidence="3 5" id="KW-1133">Transmembrane helix</keyword>
<gene>
    <name evidence="6" type="ORF">FVF75_10675</name>
</gene>
<dbReference type="Gene3D" id="1.20.120.1630">
    <property type="match status" value="1"/>
</dbReference>
<dbReference type="PANTHER" id="PTHR12714">
    <property type="entry name" value="PROTEIN-S ISOPRENYLCYSTEINE O-METHYLTRANSFERASE"/>
    <property type="match status" value="1"/>
</dbReference>
<proteinExistence type="predicted"/>
<dbReference type="GO" id="GO:0032259">
    <property type="term" value="P:methylation"/>
    <property type="evidence" value="ECO:0007669"/>
    <property type="project" value="UniProtKB-KW"/>
</dbReference>
<comment type="subcellular location">
    <subcellularLocation>
        <location evidence="1">Endomembrane system</location>
        <topology evidence="1">Multi-pass membrane protein</topology>
    </subcellularLocation>
</comment>
<organism evidence="6 7">
    <name type="scientific">Maritimibacter fusiformis</name>
    <dbReference type="NCBI Taxonomy" id="2603819"/>
    <lineage>
        <taxon>Bacteria</taxon>
        <taxon>Pseudomonadati</taxon>
        <taxon>Pseudomonadota</taxon>
        <taxon>Alphaproteobacteria</taxon>
        <taxon>Rhodobacterales</taxon>
        <taxon>Roseobacteraceae</taxon>
        <taxon>Maritimibacter</taxon>
    </lineage>
</organism>
<protein>
    <submittedName>
        <fullName evidence="6">Isoprenylcysteine carboxylmethyltransferase family protein</fullName>
    </submittedName>
</protein>
<evidence type="ECO:0000256" key="2">
    <source>
        <dbReference type="ARBA" id="ARBA00022692"/>
    </source>
</evidence>
<keyword evidence="4 5" id="KW-0472">Membrane</keyword>
<keyword evidence="2 5" id="KW-0812">Transmembrane</keyword>
<evidence type="ECO:0000256" key="1">
    <source>
        <dbReference type="ARBA" id="ARBA00004127"/>
    </source>
</evidence>
<dbReference type="PANTHER" id="PTHR12714:SF24">
    <property type="entry name" value="SLR1182 PROTEIN"/>
    <property type="match status" value="1"/>
</dbReference>
<evidence type="ECO:0000256" key="3">
    <source>
        <dbReference type="ARBA" id="ARBA00022989"/>
    </source>
</evidence>
<sequence>MKRWLDLPPVWLALGILLTYGLDRLVPGLATGWITMRVVGAGLVLAGFGLMLLGAVELIRQRTTFIPRRDPSALAQGGIYRLSRNPIYLGDVLVLAGFILWWDVWPALVLVPLFMWIITIRFIKGEERRLIKTFGEDAREWFAQTRRWL</sequence>
<dbReference type="GO" id="GO:0012505">
    <property type="term" value="C:endomembrane system"/>
    <property type="evidence" value="ECO:0007669"/>
    <property type="project" value="UniProtKB-SubCell"/>
</dbReference>
<dbReference type="EMBL" id="VSIY01000009">
    <property type="protein sequence ID" value="TYB80909.1"/>
    <property type="molecule type" value="Genomic_DNA"/>
</dbReference>
<comment type="caution">
    <text evidence="6">The sequence shown here is derived from an EMBL/GenBank/DDBJ whole genome shotgun (WGS) entry which is preliminary data.</text>
</comment>
<dbReference type="GO" id="GO:0008168">
    <property type="term" value="F:methyltransferase activity"/>
    <property type="evidence" value="ECO:0007669"/>
    <property type="project" value="UniProtKB-KW"/>
</dbReference>
<evidence type="ECO:0000313" key="7">
    <source>
        <dbReference type="Proteomes" id="UP000322080"/>
    </source>
</evidence>
<keyword evidence="6" id="KW-0808">Transferase</keyword>